<dbReference type="InterPro" id="IPR018060">
    <property type="entry name" value="HTH_AraC"/>
</dbReference>
<dbReference type="OrthoDB" id="2585681at2"/>
<dbReference type="PRINTS" id="PR00032">
    <property type="entry name" value="HTHARAC"/>
</dbReference>
<dbReference type="PANTHER" id="PTHR43280:SF32">
    <property type="entry name" value="TRANSCRIPTIONAL REGULATORY PROTEIN"/>
    <property type="match status" value="1"/>
</dbReference>
<dbReference type="Proteomes" id="UP000282759">
    <property type="component" value="Unassembled WGS sequence"/>
</dbReference>
<dbReference type="Pfam" id="PF12833">
    <property type="entry name" value="HTH_18"/>
    <property type="match status" value="1"/>
</dbReference>
<sequence length="297" mass="34651">MQIIAADLDIPKYNIEPDPVTGNRIFRVIKADCRIIHMNVDFLRPHRKDYYFFALVRQGNSRHWIDMVPYTLKPDTLYFTVPHQIHLKEEAEPMVGTIIAFTEEFLTLDKSGSLKNMPIIQNPQNGHELSLSEDDIIFLEDIIGKITTEYQLRKNWQGGMLMAYMNVLIIYLSRLYNKQFVADDRLPGRMLLKKYLSKIEDNYTKMHEVIAYADALNISAGHLSDVVKEQSGRPAIAHIHERLMLEAKRLLFHTEKSSKEIAFELGFEDASYFNRFFKRLCGTTPAGYRIQSREMYH</sequence>
<dbReference type="RefSeq" id="WP_127703374.1">
    <property type="nucleotide sequence ID" value="NZ_SACK01000001.1"/>
</dbReference>
<evidence type="ECO:0000256" key="1">
    <source>
        <dbReference type="ARBA" id="ARBA00023015"/>
    </source>
</evidence>
<dbReference type="InterPro" id="IPR009057">
    <property type="entry name" value="Homeodomain-like_sf"/>
</dbReference>
<evidence type="ECO:0000313" key="5">
    <source>
        <dbReference type="EMBL" id="RVU03009.1"/>
    </source>
</evidence>
<evidence type="ECO:0000259" key="4">
    <source>
        <dbReference type="PROSITE" id="PS01124"/>
    </source>
</evidence>
<gene>
    <name evidence="5" type="ORF">EOD41_03480</name>
</gene>
<dbReference type="InterPro" id="IPR020449">
    <property type="entry name" value="Tscrpt_reg_AraC-type_HTH"/>
</dbReference>
<dbReference type="PROSITE" id="PS01124">
    <property type="entry name" value="HTH_ARAC_FAMILY_2"/>
    <property type="match status" value="1"/>
</dbReference>
<name>A0A3S2VAS0_9SPHI</name>
<dbReference type="EMBL" id="SACK01000001">
    <property type="protein sequence ID" value="RVU03009.1"/>
    <property type="molecule type" value="Genomic_DNA"/>
</dbReference>
<protein>
    <submittedName>
        <fullName evidence="5">Helix-turn-helix domain-containing protein</fullName>
    </submittedName>
</protein>
<dbReference type="InterPro" id="IPR003313">
    <property type="entry name" value="AraC-bd"/>
</dbReference>
<dbReference type="SMART" id="SM00342">
    <property type="entry name" value="HTH_ARAC"/>
    <property type="match status" value="1"/>
</dbReference>
<dbReference type="SUPFAM" id="SSF46689">
    <property type="entry name" value="Homeodomain-like"/>
    <property type="match status" value="1"/>
</dbReference>
<keyword evidence="1" id="KW-0805">Transcription regulation</keyword>
<keyword evidence="3" id="KW-0804">Transcription</keyword>
<dbReference type="SUPFAM" id="SSF51215">
    <property type="entry name" value="Regulatory protein AraC"/>
    <property type="match status" value="1"/>
</dbReference>
<keyword evidence="6" id="KW-1185">Reference proteome</keyword>
<comment type="caution">
    <text evidence="5">The sequence shown here is derived from an EMBL/GenBank/DDBJ whole genome shotgun (WGS) entry which is preliminary data.</text>
</comment>
<dbReference type="GO" id="GO:0003700">
    <property type="term" value="F:DNA-binding transcription factor activity"/>
    <property type="evidence" value="ECO:0007669"/>
    <property type="project" value="InterPro"/>
</dbReference>
<organism evidence="5 6">
    <name type="scientific">Mucilaginibacter limnophilus</name>
    <dbReference type="NCBI Taxonomy" id="1932778"/>
    <lineage>
        <taxon>Bacteria</taxon>
        <taxon>Pseudomonadati</taxon>
        <taxon>Bacteroidota</taxon>
        <taxon>Sphingobacteriia</taxon>
        <taxon>Sphingobacteriales</taxon>
        <taxon>Sphingobacteriaceae</taxon>
        <taxon>Mucilaginibacter</taxon>
    </lineage>
</organism>
<dbReference type="Pfam" id="PF02311">
    <property type="entry name" value="AraC_binding"/>
    <property type="match status" value="1"/>
</dbReference>
<evidence type="ECO:0000256" key="3">
    <source>
        <dbReference type="ARBA" id="ARBA00023163"/>
    </source>
</evidence>
<reference evidence="5 6" key="1">
    <citation type="submission" date="2019-01" db="EMBL/GenBank/DDBJ databases">
        <authorList>
            <person name="Chen W.-M."/>
        </authorList>
    </citation>
    <scope>NUCLEOTIDE SEQUENCE [LARGE SCALE GENOMIC DNA]</scope>
    <source>
        <strain evidence="5 6">YBJ-36</strain>
    </source>
</reference>
<dbReference type="InterPro" id="IPR037923">
    <property type="entry name" value="HTH-like"/>
</dbReference>
<dbReference type="AlphaFoldDB" id="A0A3S2VAS0"/>
<dbReference type="PANTHER" id="PTHR43280">
    <property type="entry name" value="ARAC-FAMILY TRANSCRIPTIONAL REGULATOR"/>
    <property type="match status" value="1"/>
</dbReference>
<dbReference type="GO" id="GO:0043565">
    <property type="term" value="F:sequence-specific DNA binding"/>
    <property type="evidence" value="ECO:0007669"/>
    <property type="project" value="InterPro"/>
</dbReference>
<accession>A0A3S2VAS0</accession>
<evidence type="ECO:0000256" key="2">
    <source>
        <dbReference type="ARBA" id="ARBA00023125"/>
    </source>
</evidence>
<keyword evidence="2" id="KW-0238">DNA-binding</keyword>
<feature type="domain" description="HTH araC/xylS-type" evidence="4">
    <location>
        <begin position="193"/>
        <end position="291"/>
    </location>
</feature>
<proteinExistence type="predicted"/>
<dbReference type="Gene3D" id="1.10.10.60">
    <property type="entry name" value="Homeodomain-like"/>
    <property type="match status" value="1"/>
</dbReference>
<evidence type="ECO:0000313" key="6">
    <source>
        <dbReference type="Proteomes" id="UP000282759"/>
    </source>
</evidence>